<accession>A0A6G1JSF8</accession>
<organism evidence="2 3">
    <name type="scientific">Pleomassaria siparia CBS 279.74</name>
    <dbReference type="NCBI Taxonomy" id="1314801"/>
    <lineage>
        <taxon>Eukaryota</taxon>
        <taxon>Fungi</taxon>
        <taxon>Dikarya</taxon>
        <taxon>Ascomycota</taxon>
        <taxon>Pezizomycotina</taxon>
        <taxon>Dothideomycetes</taxon>
        <taxon>Pleosporomycetidae</taxon>
        <taxon>Pleosporales</taxon>
        <taxon>Pleomassariaceae</taxon>
        <taxon>Pleomassaria</taxon>
    </lineage>
</organism>
<keyword evidence="3" id="KW-1185">Reference proteome</keyword>
<reference evidence="2" key="1">
    <citation type="journal article" date="2020" name="Stud. Mycol.">
        <title>101 Dothideomycetes genomes: a test case for predicting lifestyles and emergence of pathogens.</title>
        <authorList>
            <person name="Haridas S."/>
            <person name="Albert R."/>
            <person name="Binder M."/>
            <person name="Bloem J."/>
            <person name="Labutti K."/>
            <person name="Salamov A."/>
            <person name="Andreopoulos B."/>
            <person name="Baker S."/>
            <person name="Barry K."/>
            <person name="Bills G."/>
            <person name="Bluhm B."/>
            <person name="Cannon C."/>
            <person name="Castanera R."/>
            <person name="Culley D."/>
            <person name="Daum C."/>
            <person name="Ezra D."/>
            <person name="Gonzalez J."/>
            <person name="Henrissat B."/>
            <person name="Kuo A."/>
            <person name="Liang C."/>
            <person name="Lipzen A."/>
            <person name="Lutzoni F."/>
            <person name="Magnuson J."/>
            <person name="Mondo S."/>
            <person name="Nolan M."/>
            <person name="Ohm R."/>
            <person name="Pangilinan J."/>
            <person name="Park H.-J."/>
            <person name="Ramirez L."/>
            <person name="Alfaro M."/>
            <person name="Sun H."/>
            <person name="Tritt A."/>
            <person name="Yoshinaga Y."/>
            <person name="Zwiers L.-H."/>
            <person name="Turgeon B."/>
            <person name="Goodwin S."/>
            <person name="Spatafora J."/>
            <person name="Crous P."/>
            <person name="Grigoriev I."/>
        </authorList>
    </citation>
    <scope>NUCLEOTIDE SEQUENCE</scope>
    <source>
        <strain evidence="2">CBS 279.74</strain>
    </source>
</reference>
<evidence type="ECO:0000256" key="1">
    <source>
        <dbReference type="SAM" id="MobiDB-lite"/>
    </source>
</evidence>
<dbReference type="Proteomes" id="UP000799428">
    <property type="component" value="Unassembled WGS sequence"/>
</dbReference>
<dbReference type="EMBL" id="MU005787">
    <property type="protein sequence ID" value="KAF2703544.1"/>
    <property type="molecule type" value="Genomic_DNA"/>
</dbReference>
<feature type="region of interest" description="Disordered" evidence="1">
    <location>
        <begin position="250"/>
        <end position="290"/>
    </location>
</feature>
<feature type="compositionally biased region" description="Basic and acidic residues" evidence="1">
    <location>
        <begin position="211"/>
        <end position="224"/>
    </location>
</feature>
<evidence type="ECO:0000313" key="3">
    <source>
        <dbReference type="Proteomes" id="UP000799428"/>
    </source>
</evidence>
<gene>
    <name evidence="2" type="ORF">K504DRAFT_180288</name>
</gene>
<proteinExistence type="predicted"/>
<feature type="region of interest" description="Disordered" evidence="1">
    <location>
        <begin position="210"/>
        <end position="229"/>
    </location>
</feature>
<sequence>MPVSRLLAHSINHRQSKFTVPKRLYQATNKRFDDRSSLRRNDGQVIGDTIRRRFSPTKRPVTVAPSLNTVPRRCFHFESSQLRKRTKPVSGALKPRGVSKRAGGRLCKARLNIREKLKVTPSPVGRLDRMWERWEMLGKLGPDGEILRIVDPFELDLISPDSIEERRTELFEKSPLKEEVKVQQLEELEEKKKQQLNDLLQQMLKDEQEEEQRYFEVEQRRQETEDTSLEMEDDIGVDLMARVWDLDTDFELGSDTEPDSDADSDGDDSGASDCEEDMDMNIEDDDDEGFMSEIDPEQVEAMRAARDRALMDPYCQMFASRGRW</sequence>
<evidence type="ECO:0000313" key="2">
    <source>
        <dbReference type="EMBL" id="KAF2703544.1"/>
    </source>
</evidence>
<name>A0A6G1JSF8_9PLEO</name>
<protein>
    <submittedName>
        <fullName evidence="2">Uncharacterized protein</fullName>
    </submittedName>
</protein>
<dbReference type="AlphaFoldDB" id="A0A6G1JSF8"/>